<gene>
    <name evidence="3" type="ORF">GCM10022244_01840</name>
</gene>
<dbReference type="Proteomes" id="UP001501000">
    <property type="component" value="Unassembled WGS sequence"/>
</dbReference>
<evidence type="ECO:0000259" key="2">
    <source>
        <dbReference type="PROSITE" id="PS51819"/>
    </source>
</evidence>
<evidence type="ECO:0000256" key="1">
    <source>
        <dbReference type="SAM" id="MobiDB-lite"/>
    </source>
</evidence>
<dbReference type="CDD" id="cd07247">
    <property type="entry name" value="SgaA_N_like"/>
    <property type="match status" value="1"/>
</dbReference>
<dbReference type="Pfam" id="PF18029">
    <property type="entry name" value="Glyoxalase_6"/>
    <property type="match status" value="1"/>
</dbReference>
<dbReference type="PANTHER" id="PTHR33993:SF10">
    <property type="entry name" value="CONSERVED PROTEIN"/>
    <property type="match status" value="1"/>
</dbReference>
<comment type="caution">
    <text evidence="3">The sequence shown here is derived from an EMBL/GenBank/DDBJ whole genome shotgun (WGS) entry which is preliminary data.</text>
</comment>
<proteinExistence type="predicted"/>
<evidence type="ECO:0000313" key="3">
    <source>
        <dbReference type="EMBL" id="GAA3895551.1"/>
    </source>
</evidence>
<feature type="domain" description="VOC" evidence="2">
    <location>
        <begin position="163"/>
        <end position="293"/>
    </location>
</feature>
<dbReference type="InterPro" id="IPR052164">
    <property type="entry name" value="Anthracycline_SecMetBiosynth"/>
</dbReference>
<name>A0ABP7L791_9ACTN</name>
<sequence>MGGARGGKGRGATSGRRARDEEVVAVTGPMTAEAAGAPCWLSLAARDLDTAQRFYGAVLGWTFRPASLGEAYAVGERDGVPVAGIAAVAAELAVPVAWTVFFAVDDADAAVARIRERGGTVGVGPVAYPPRGRAALATDPEGAAFGVWEGRLVSRWHVGERQAPAWLELHTRDAFAAAVFYGGVLRWAEADPGCCDVSYEEERVVLRREGQAVARLDSGPVESASPRPQLRPRWLVRFRVPDLAASKAAVVEHGGSLVPGGEWGGVHRPEDDDTDRRVVVRDPDGALFTLEVEDAGEG</sequence>
<dbReference type="InterPro" id="IPR037523">
    <property type="entry name" value="VOC_core"/>
</dbReference>
<dbReference type="InterPro" id="IPR004360">
    <property type="entry name" value="Glyas_Fos-R_dOase_dom"/>
</dbReference>
<evidence type="ECO:0000313" key="4">
    <source>
        <dbReference type="Proteomes" id="UP001501000"/>
    </source>
</evidence>
<dbReference type="EMBL" id="BAABAJ010000001">
    <property type="protein sequence ID" value="GAA3895551.1"/>
    <property type="molecule type" value="Genomic_DNA"/>
</dbReference>
<dbReference type="SUPFAM" id="SSF54593">
    <property type="entry name" value="Glyoxalase/Bleomycin resistance protein/Dihydroxybiphenyl dioxygenase"/>
    <property type="match status" value="2"/>
</dbReference>
<reference evidence="4" key="1">
    <citation type="journal article" date="2019" name="Int. J. Syst. Evol. Microbiol.">
        <title>The Global Catalogue of Microorganisms (GCM) 10K type strain sequencing project: providing services to taxonomists for standard genome sequencing and annotation.</title>
        <authorList>
            <consortium name="The Broad Institute Genomics Platform"/>
            <consortium name="The Broad Institute Genome Sequencing Center for Infectious Disease"/>
            <person name="Wu L."/>
            <person name="Ma J."/>
        </authorList>
    </citation>
    <scope>NUCLEOTIDE SEQUENCE [LARGE SCALE GENOMIC DNA]</scope>
    <source>
        <strain evidence="4">JCM 16956</strain>
    </source>
</reference>
<dbReference type="Pfam" id="PF00903">
    <property type="entry name" value="Glyoxalase"/>
    <property type="match status" value="1"/>
</dbReference>
<keyword evidence="4" id="KW-1185">Reference proteome</keyword>
<protein>
    <submittedName>
        <fullName evidence="3">VOC family protein</fullName>
    </submittedName>
</protein>
<feature type="compositionally biased region" description="Gly residues" evidence="1">
    <location>
        <begin position="1"/>
        <end position="12"/>
    </location>
</feature>
<dbReference type="PANTHER" id="PTHR33993">
    <property type="entry name" value="GLYOXALASE-RELATED"/>
    <property type="match status" value="1"/>
</dbReference>
<dbReference type="Gene3D" id="3.10.180.10">
    <property type="entry name" value="2,3-Dihydroxybiphenyl 1,2-Dioxygenase, domain 1"/>
    <property type="match status" value="2"/>
</dbReference>
<dbReference type="PROSITE" id="PS51819">
    <property type="entry name" value="VOC"/>
    <property type="match status" value="2"/>
</dbReference>
<feature type="region of interest" description="Disordered" evidence="1">
    <location>
        <begin position="1"/>
        <end position="22"/>
    </location>
</feature>
<feature type="domain" description="VOC" evidence="2">
    <location>
        <begin position="37"/>
        <end position="150"/>
    </location>
</feature>
<dbReference type="InterPro" id="IPR029068">
    <property type="entry name" value="Glyas_Bleomycin-R_OHBP_Dase"/>
</dbReference>
<accession>A0ABP7L791</accession>
<dbReference type="InterPro" id="IPR041581">
    <property type="entry name" value="Glyoxalase_6"/>
</dbReference>
<organism evidence="3 4">
    <name type="scientific">Streptomyces gulbargensis</name>
    <dbReference type="NCBI Taxonomy" id="364901"/>
    <lineage>
        <taxon>Bacteria</taxon>
        <taxon>Bacillati</taxon>
        <taxon>Actinomycetota</taxon>
        <taxon>Actinomycetes</taxon>
        <taxon>Kitasatosporales</taxon>
        <taxon>Streptomycetaceae</taxon>
        <taxon>Streptomyces</taxon>
    </lineage>
</organism>